<dbReference type="EMBL" id="CP024985">
    <property type="protein sequence ID" value="ATZ23215.1"/>
    <property type="molecule type" value="Genomic_DNA"/>
</dbReference>
<evidence type="ECO:0000313" key="1">
    <source>
        <dbReference type="EMBL" id="ATZ23215.1"/>
    </source>
</evidence>
<name>A0A2K8PC47_STRLA</name>
<dbReference type="KEGG" id="slx:SLAV_06550"/>
<reference evidence="1 2" key="1">
    <citation type="submission" date="2017-11" db="EMBL/GenBank/DDBJ databases">
        <title>Complete genome sequence of Streptomyces lavendulae subsp. lavendulae CCM 3239 (formerly 'Streptomyces aureofaciens CCM 3239'), the producer of the angucycline-type antibiotic auricin.</title>
        <authorList>
            <person name="Busche T."/>
            <person name="Novakova R."/>
            <person name="Al'Dilaimi A."/>
            <person name="Homerova D."/>
            <person name="Feckova L."/>
            <person name="Rezuchova B."/>
            <person name="Mingyar E."/>
            <person name="Csolleiova D."/>
            <person name="Bekeova C."/>
            <person name="Winkler A."/>
            <person name="Sevcikova B."/>
            <person name="Kalinowski J."/>
            <person name="Kormanec J."/>
            <person name="Ruckert C."/>
        </authorList>
    </citation>
    <scope>NUCLEOTIDE SEQUENCE [LARGE SCALE GENOMIC DNA]</scope>
    <source>
        <strain evidence="1 2">CCM 3239</strain>
    </source>
</reference>
<dbReference type="Proteomes" id="UP000231791">
    <property type="component" value="Chromosome"/>
</dbReference>
<dbReference type="AlphaFoldDB" id="A0A2K8PC47"/>
<gene>
    <name evidence="1" type="ORF">SLAV_06550</name>
</gene>
<proteinExistence type="predicted"/>
<accession>A0A2K8PC47</accession>
<sequence>MLPEEAAVSAELAPFIAAGTRWLLTAFPSSPGAFSKALAEAQARQAVTLAAALRYPTALDVELLHLLGPGGSARLDWLTGADRTDEADADWRTWVDETVVSWAACLLAAPALALDANRSQAGETTRLTRPGDYEHQAAPLLRHPDLLEPVAALHRSQLLDLLEGAGCERAGGSSEVPLQ</sequence>
<keyword evidence="2" id="KW-1185">Reference proteome</keyword>
<evidence type="ECO:0000313" key="2">
    <source>
        <dbReference type="Proteomes" id="UP000231791"/>
    </source>
</evidence>
<protein>
    <submittedName>
        <fullName evidence="1">Uncharacterized protein</fullName>
    </submittedName>
</protein>
<organism evidence="1 2">
    <name type="scientific">Streptomyces lavendulae subsp. lavendulae</name>
    <dbReference type="NCBI Taxonomy" id="58340"/>
    <lineage>
        <taxon>Bacteria</taxon>
        <taxon>Bacillati</taxon>
        <taxon>Actinomycetota</taxon>
        <taxon>Actinomycetes</taxon>
        <taxon>Kitasatosporales</taxon>
        <taxon>Streptomycetaceae</taxon>
        <taxon>Streptomyces</taxon>
    </lineage>
</organism>